<evidence type="ECO:0000256" key="1">
    <source>
        <dbReference type="SAM" id="MobiDB-lite"/>
    </source>
</evidence>
<feature type="compositionally biased region" description="Polar residues" evidence="1">
    <location>
        <begin position="71"/>
        <end position="95"/>
    </location>
</feature>
<dbReference type="STRING" id="62062.ENSHHUP00000083601"/>
<dbReference type="Proteomes" id="UP000314982">
    <property type="component" value="Unassembled WGS sequence"/>
</dbReference>
<feature type="region of interest" description="Disordered" evidence="1">
    <location>
        <begin position="70"/>
        <end position="104"/>
    </location>
</feature>
<reference evidence="3" key="1">
    <citation type="submission" date="2018-06" db="EMBL/GenBank/DDBJ databases">
        <title>Genome assembly of Danube salmon.</title>
        <authorList>
            <person name="Macqueen D.J."/>
            <person name="Gundappa M.K."/>
        </authorList>
    </citation>
    <scope>NUCLEOTIDE SEQUENCE [LARGE SCALE GENOMIC DNA]</scope>
</reference>
<evidence type="ECO:0000313" key="2">
    <source>
        <dbReference type="Ensembl" id="ENSHHUP00000083601.1"/>
    </source>
</evidence>
<reference evidence="2" key="3">
    <citation type="submission" date="2025-09" db="UniProtKB">
        <authorList>
            <consortium name="Ensembl"/>
        </authorList>
    </citation>
    <scope>IDENTIFICATION</scope>
</reference>
<sequence length="104" mass="11463">MHRAGGPASHIPRRLGPAPVTTTLVKMVAGLPERWDWRDVNGVNYLLSATRLRVVAAILFPRWECWKLASGSKQTTPRRPSSIHSRLSPAPSTHKVTPAHILTA</sequence>
<name>A0A4W5R0Z8_9TELE</name>
<reference evidence="2" key="2">
    <citation type="submission" date="2025-08" db="UniProtKB">
        <authorList>
            <consortium name="Ensembl"/>
        </authorList>
    </citation>
    <scope>IDENTIFICATION</scope>
</reference>
<dbReference type="AlphaFoldDB" id="A0A4W5R0Z8"/>
<dbReference type="Ensembl" id="ENSHHUT00000086232.1">
    <property type="protein sequence ID" value="ENSHHUP00000083601.1"/>
    <property type="gene ID" value="ENSHHUG00000048510.1"/>
</dbReference>
<proteinExistence type="predicted"/>
<protein>
    <submittedName>
        <fullName evidence="2">Uncharacterized protein</fullName>
    </submittedName>
</protein>
<accession>A0A4W5R0Z8</accession>
<organism evidence="2 3">
    <name type="scientific">Hucho hucho</name>
    <name type="common">huchen</name>
    <dbReference type="NCBI Taxonomy" id="62062"/>
    <lineage>
        <taxon>Eukaryota</taxon>
        <taxon>Metazoa</taxon>
        <taxon>Chordata</taxon>
        <taxon>Craniata</taxon>
        <taxon>Vertebrata</taxon>
        <taxon>Euteleostomi</taxon>
        <taxon>Actinopterygii</taxon>
        <taxon>Neopterygii</taxon>
        <taxon>Teleostei</taxon>
        <taxon>Protacanthopterygii</taxon>
        <taxon>Salmoniformes</taxon>
        <taxon>Salmonidae</taxon>
        <taxon>Salmoninae</taxon>
        <taxon>Hucho</taxon>
    </lineage>
</organism>
<keyword evidence="3" id="KW-1185">Reference proteome</keyword>
<evidence type="ECO:0000313" key="3">
    <source>
        <dbReference type="Proteomes" id="UP000314982"/>
    </source>
</evidence>